<dbReference type="InterPro" id="IPR044528">
    <property type="entry name" value="POD-like_MBL-fold"/>
</dbReference>
<dbReference type="Pfam" id="PF00753">
    <property type="entry name" value="Lactamase_B"/>
    <property type="match status" value="1"/>
</dbReference>
<dbReference type="InterPro" id="IPR051682">
    <property type="entry name" value="Mito_Persulfide_Diox"/>
</dbReference>
<dbReference type="PANTHER" id="PTHR43084:SF1">
    <property type="entry name" value="PERSULFIDE DIOXYGENASE ETHE1, MITOCHONDRIAL"/>
    <property type="match status" value="1"/>
</dbReference>
<dbReference type="GO" id="GO:0050313">
    <property type="term" value="F:sulfur dioxygenase activity"/>
    <property type="evidence" value="ECO:0007669"/>
    <property type="project" value="InterPro"/>
</dbReference>
<dbReference type="GeneID" id="81595953"/>
<reference evidence="3" key="1">
    <citation type="submission" date="2022-12" db="EMBL/GenBank/DDBJ databases">
        <authorList>
            <person name="Petersen C."/>
        </authorList>
    </citation>
    <scope>NUCLEOTIDE SEQUENCE</scope>
    <source>
        <strain evidence="3">IBT 16125</strain>
    </source>
</reference>
<protein>
    <submittedName>
        <fullName evidence="3">Glyoxylase B2</fullName>
    </submittedName>
</protein>
<dbReference type="InterPro" id="IPR036866">
    <property type="entry name" value="RibonucZ/Hydroxyglut_hydro"/>
</dbReference>
<dbReference type="CDD" id="cd07724">
    <property type="entry name" value="POD-like_MBL-fold"/>
    <property type="match status" value="1"/>
</dbReference>
<dbReference type="InterPro" id="IPR001279">
    <property type="entry name" value="Metallo-B-lactamas"/>
</dbReference>
<organism evidence="3 4">
    <name type="scientific">Penicillium daleae</name>
    <dbReference type="NCBI Taxonomy" id="63821"/>
    <lineage>
        <taxon>Eukaryota</taxon>
        <taxon>Fungi</taxon>
        <taxon>Dikarya</taxon>
        <taxon>Ascomycota</taxon>
        <taxon>Pezizomycotina</taxon>
        <taxon>Eurotiomycetes</taxon>
        <taxon>Eurotiomycetidae</taxon>
        <taxon>Eurotiales</taxon>
        <taxon>Aspergillaceae</taxon>
        <taxon>Penicillium</taxon>
    </lineage>
</organism>
<accession>A0AAD6CFK6</accession>
<evidence type="ECO:0000313" key="4">
    <source>
        <dbReference type="Proteomes" id="UP001213681"/>
    </source>
</evidence>
<dbReference type="Gene3D" id="3.60.15.10">
    <property type="entry name" value="Ribonuclease Z/Hydroxyacylglutathione hydrolase-like"/>
    <property type="match status" value="1"/>
</dbReference>
<gene>
    <name evidence="3" type="ORF">N7458_002327</name>
</gene>
<sequence>MKSLRTQIPSRWPAATGLRLSSSTAFIPCGRNVSPQFQQGSRATYADQRLQKKQSPLNQSFSISTYCTKYTTANTYPRSVQQCARYSTSATTTKQPTIHNVFESNTGTWQYIVADPATSKAVIIDPVLNYDPCTQTITTTSADALLALVKEKGYMIERILETHAHADHLTSSSYLQKQLTQSQGFKPPIGIGKRIEQVQKLFGQRYGLAKDEWLGVFDKLFDDDETFSVGELTAKAIHLPGHTPDHLGYQIGDNVFCGDTLFHADIGTARCDFPGGDATHLFQSGRRLLGLDDHVKIWPGHDYPPEGREPIPWMSVRDQREQNKHLRGVVTEKEFVEMRTERDRNLSAPRLLHQSLQINIRAGRLPRKEESGQRLLRLPLKLSGLDW</sequence>
<dbReference type="SUPFAM" id="SSF56281">
    <property type="entry name" value="Metallo-hydrolase/oxidoreductase"/>
    <property type="match status" value="1"/>
</dbReference>
<evidence type="ECO:0000256" key="1">
    <source>
        <dbReference type="ARBA" id="ARBA00022723"/>
    </source>
</evidence>
<dbReference type="PANTHER" id="PTHR43084">
    <property type="entry name" value="PERSULFIDE DIOXYGENASE ETHE1"/>
    <property type="match status" value="1"/>
</dbReference>
<dbReference type="GO" id="GO:0046872">
    <property type="term" value="F:metal ion binding"/>
    <property type="evidence" value="ECO:0007669"/>
    <property type="project" value="UniProtKB-KW"/>
</dbReference>
<name>A0AAD6CFK6_9EURO</name>
<dbReference type="Proteomes" id="UP001213681">
    <property type="component" value="Unassembled WGS sequence"/>
</dbReference>
<dbReference type="RefSeq" id="XP_056769817.1">
    <property type="nucleotide sequence ID" value="XM_056905710.1"/>
</dbReference>
<evidence type="ECO:0000313" key="3">
    <source>
        <dbReference type="EMBL" id="KAJ5460775.1"/>
    </source>
</evidence>
<dbReference type="GO" id="GO:0070813">
    <property type="term" value="P:hydrogen sulfide metabolic process"/>
    <property type="evidence" value="ECO:0007669"/>
    <property type="project" value="TreeGrafter"/>
</dbReference>
<dbReference type="EMBL" id="JAPVEA010000002">
    <property type="protein sequence ID" value="KAJ5460775.1"/>
    <property type="molecule type" value="Genomic_DNA"/>
</dbReference>
<dbReference type="GO" id="GO:0006749">
    <property type="term" value="P:glutathione metabolic process"/>
    <property type="evidence" value="ECO:0007669"/>
    <property type="project" value="InterPro"/>
</dbReference>
<reference evidence="3" key="2">
    <citation type="journal article" date="2023" name="IMA Fungus">
        <title>Comparative genomic study of the Penicillium genus elucidates a diverse pangenome and 15 lateral gene transfer events.</title>
        <authorList>
            <person name="Petersen C."/>
            <person name="Sorensen T."/>
            <person name="Nielsen M.R."/>
            <person name="Sondergaard T.E."/>
            <person name="Sorensen J.L."/>
            <person name="Fitzpatrick D.A."/>
            <person name="Frisvad J.C."/>
            <person name="Nielsen K.L."/>
        </authorList>
    </citation>
    <scope>NUCLEOTIDE SEQUENCE</scope>
    <source>
        <strain evidence="3">IBT 16125</strain>
    </source>
</reference>
<proteinExistence type="predicted"/>
<evidence type="ECO:0000259" key="2">
    <source>
        <dbReference type="SMART" id="SM00849"/>
    </source>
</evidence>
<keyword evidence="1" id="KW-0479">Metal-binding</keyword>
<dbReference type="SMART" id="SM00849">
    <property type="entry name" value="Lactamase_B"/>
    <property type="match status" value="1"/>
</dbReference>
<feature type="domain" description="Metallo-beta-lactamase" evidence="2">
    <location>
        <begin position="107"/>
        <end position="301"/>
    </location>
</feature>
<comment type="caution">
    <text evidence="3">The sequence shown here is derived from an EMBL/GenBank/DDBJ whole genome shotgun (WGS) entry which is preliminary data.</text>
</comment>
<dbReference type="AlphaFoldDB" id="A0AAD6CFK6"/>
<keyword evidence="4" id="KW-1185">Reference proteome</keyword>
<dbReference type="FunFam" id="3.60.15.10:FF:000033">
    <property type="entry name" value="MBL fold metallo-hydrolase"/>
    <property type="match status" value="1"/>
</dbReference>